<dbReference type="NCBIfam" id="TIGR01901">
    <property type="entry name" value="adhes_NPXG"/>
    <property type="match status" value="1"/>
</dbReference>
<dbReference type="RefSeq" id="WP_123406357.1">
    <property type="nucleotide sequence ID" value="NZ_MOBP01000007.1"/>
</dbReference>
<evidence type="ECO:0000259" key="2">
    <source>
        <dbReference type="SMART" id="SM00912"/>
    </source>
</evidence>
<dbReference type="InterPro" id="IPR025157">
    <property type="entry name" value="Hemagglutinin_rpt"/>
</dbReference>
<organism evidence="3 4">
    <name type="scientific">Pseudomonas frederiksbergensis</name>
    <dbReference type="NCBI Taxonomy" id="104087"/>
    <lineage>
        <taxon>Bacteria</taxon>
        <taxon>Pseudomonadati</taxon>
        <taxon>Pseudomonadota</taxon>
        <taxon>Gammaproteobacteria</taxon>
        <taxon>Pseudomonadales</taxon>
        <taxon>Pseudomonadaceae</taxon>
        <taxon>Pseudomonas</taxon>
    </lineage>
</organism>
<protein>
    <recommendedName>
        <fullName evidence="2">Filamentous haemagglutinin FhaB/tRNA nuclease CdiA-like TPS domain-containing protein</fullName>
    </recommendedName>
</protein>
<comment type="caution">
    <text evidence="3">The sequence shown here is derived from an EMBL/GenBank/DDBJ whole genome shotgun (WGS) entry which is preliminary data.</text>
</comment>
<feature type="domain" description="Filamentous haemagglutinin FhaB/tRNA nuclease CdiA-like TPS" evidence="2">
    <location>
        <begin position="64"/>
        <end position="186"/>
    </location>
</feature>
<proteinExistence type="predicted"/>
<dbReference type="GO" id="GO:0003824">
    <property type="term" value="F:catalytic activity"/>
    <property type="evidence" value="ECO:0007669"/>
    <property type="project" value="UniProtKB-ARBA"/>
</dbReference>
<feature type="compositionally biased region" description="Low complexity" evidence="1">
    <location>
        <begin position="3796"/>
        <end position="3817"/>
    </location>
</feature>
<dbReference type="SMART" id="SM00912">
    <property type="entry name" value="Haemagg_act"/>
    <property type="match status" value="1"/>
</dbReference>
<dbReference type="InterPro" id="IPR012334">
    <property type="entry name" value="Pectin_lyas_fold"/>
</dbReference>
<feature type="region of interest" description="Disordered" evidence="1">
    <location>
        <begin position="3796"/>
        <end position="3828"/>
    </location>
</feature>
<feature type="compositionally biased region" description="Low complexity" evidence="1">
    <location>
        <begin position="3705"/>
        <end position="3720"/>
    </location>
</feature>
<dbReference type="Proteomes" id="UP000283627">
    <property type="component" value="Unassembled WGS sequence"/>
</dbReference>
<feature type="region of interest" description="Disordered" evidence="1">
    <location>
        <begin position="3705"/>
        <end position="3725"/>
    </location>
</feature>
<dbReference type="InterPro" id="IPR008638">
    <property type="entry name" value="FhaB/CdiA-like_TPS"/>
</dbReference>
<dbReference type="Pfam" id="PF05860">
    <property type="entry name" value="TPS"/>
    <property type="match status" value="1"/>
</dbReference>
<gene>
    <name evidence="3" type="ORF">BK665_12950</name>
</gene>
<feature type="region of interest" description="Disordered" evidence="1">
    <location>
        <begin position="3772"/>
        <end position="3791"/>
    </location>
</feature>
<dbReference type="OrthoDB" id="2664633at2"/>
<dbReference type="Pfam" id="PF13332">
    <property type="entry name" value="Fil_haemagg_2"/>
    <property type="match status" value="5"/>
</dbReference>
<dbReference type="InterPro" id="IPR011050">
    <property type="entry name" value="Pectin_lyase_fold/virulence"/>
</dbReference>
<feature type="compositionally biased region" description="Low complexity" evidence="1">
    <location>
        <begin position="3774"/>
        <end position="3791"/>
    </location>
</feature>
<dbReference type="EMBL" id="MOBP01000007">
    <property type="protein sequence ID" value="RON53980.1"/>
    <property type="molecule type" value="Genomic_DNA"/>
</dbReference>
<dbReference type="Gene3D" id="2.160.20.10">
    <property type="entry name" value="Single-stranded right-handed beta-helix, Pectin lyase-like"/>
    <property type="match status" value="1"/>
</dbReference>
<sequence>MDVRQYAFLARQPSAVVKTREHFWGMPKRGLAFLLANVMFWQPMWAQAEGIVVANPATGLGQAGNGVPIVNIATPNGTGLSHNQFHDYNVGTQGVILNNVNAQTGTTQLGGIIVGNPNLINRAAAQTILNEVVGGSPSQLRGYTEVAGQSARVIVANPYGISCNGCGFINTPRVTLTTGKPVLDGAGRLERFQVDQGSVSIDGAGLNANNVDRFEIITRSAKINAQIQANNLTIVAGRNDVNADNLSATARADDGSVKPELAIDSSALGGMYAGAIKLVGTEAGVGVKLAGNMAASGGDIQLDVNGQLSMAQTAASGAVNVNAASLNATGPVYAGTRVAVTTSGDLNVQQNLAARDGISLSSGGQMSNQALIEAGVNADNSRNTTGDISVTAQNLNNTGSLIASRNLSINTTQTLTNQGGTLNGQSGAQITAATLDNRQKGRVLSQGNLAVTANQLLNAQGGLITSVGNLDVNAGSLINSGGELSSSAVSTLRVASLDNVAGLIGAGQSLSISASGLLNNQGGRVLAQRDLQISAGALDNSQQGSVVSQGTLGLNVAGTLDNRQQGKVLSAGALTAQIAGQLLNQAGLFNAGGDLLLTAPTLDNRNGEISTLGNLTLNGSQADNSGNGRLLANGDVTLTLDTLKNQLKGVISGQRDVQLNATQLDNSGAGSVYAKRNLGLTLANQLNNTQGTLRGDGTLTVRSGSLGNNGGNVSSLGNLTVNSDGAIANQGGALLTDAGLTLTSGSLDNSQQGRIAGKGVVLKTGAFANQQGGRLTSTGTLQLTASQVDNSLAGRIASAMALTATVTGLDQHAGGQLFSNTDVSLDLSHGHLNNRGGLITAPGQLLLKNLNTVDNTGGEISSAHAFTLAAQNLDNTDGKLVSGQALTVRIDQALANVRGLISGTGVDLRAASLDNTDASLSSDADLNLQVSGALLNQNGELTSAGNSTINAMSLGNAGGQVMADKRLSLAISGAVDNQAGTLGAGQGLSLNAGSLDNRQAGSLVTDGNLDVSLAGLLDNQGGGSVQAKGLMNIQSQSLDNRGGRLSGLNLLTLRTTTADNRGGVIRADKDLQLFVDQLDNRQQGLLSSKAGIGFTGQRLDNQGGLLSAVGLVQLQAGVVLNNTGRIASQSDLIANIDAFTQQDGELVAQGTLTLTGTSLDNSHGGLVAATKALKLNVGNIDNRAGEISSQVDIGINGQQLDNSDGGKVLAGTALGLAVAHLINQNKGLLFGNTLRLDGTRLDNAGGTIAGQNDLAVNLTGDLDNSAGLLSSEGTLTVNAASLNNAQGSLSSATALNVVTTGALNNQGGSITTNTGLTLNSASFDNRNKGLLSGKGATRVTTGDFDNSHGGRLTSANTLDLTAGQVTNQDTGRIASAMALTAAVNGLDQQGGELFSNTSVSLDLNHGQLNNQGGLINSPGALLLKNLNGVANQNGEISSAQAFTLDARTLDNSGGKLLSNQALTLRLAQAMTNIKGIISAAALDAHSASLDNTDGMLSSRDSLNLVVDNAFSNHNGTLIADGNLLLSAATTDNSLGQIAGKKDITANIGNLQQQGGQLVAQGNLSLTGNSLDNRLNGLVGATGALDIKVGSIDNRGGELSTQGDLSLVGQQLDNSDSGRILAQNTLALTVDQILNRTKGRLSGKTGLNVTGTALDNTSGILRSEQNIDVGLVGTLENSLGLFSSEGTQNVRVGLLFNAGGSLSSGGDLSITSVGTISNQGGRLVTDANLNLQSGSLDNRLQGTISGMGAVSVITGAFDNSHTGKLNSGSTLNLKAGAVTNQDMGQIGSTGALTANVSSLDQQGGRLFSNASLNLDLNSGLLNNQGGVINAPILVLKNLTDVLNQNGEISSAQAFTLAANNLDNSNSGKLLSNQSITLRIAQALNNVKGVIAAASLDANASTLDNSGGTLNSRGDLKLGVNGLLTNKSDGLINATQALNIDSANLDNHNGQILGGTALTINTTALDNSANGLIKSSLGALSLSANSLDSSNGGEVSAKGAIDLKLNALTQNGGRLLSDAGITLDLNGGDLSNNNGLITTQGPLTISRLRDLNNRVGEVSSNQSFTLAGRTFDNSGGKLISSNLLSLNAGNLLNQNGLLSGWQGLDVNAGSLDNRNNGTLSSKSGNLGVTLSGDLLNSGAGALVSLKNLSVNAANLDNSNGGVLSTGGAQTLTLSGLLNNAQGGLIDSGATLAMQAITLGNAGGSLSAQQDLSVTGTTLDNTGGNLVGNGAVTLDLLGALTNTNGKLASAGPLRVQHVTQINNQGGQLASQGLMTLLTGGLDNRNRGTVAANDLLTITTPGAVQNSADGLIYSQNGDLNIQAASLANAKGTLQSQGALTLTTGGDVDNQSGWIIAKAGDLTLNAGNVDNRGGVLSSLQAAFNAHLTGVLKNGYDLNNNRQGGVTQAQRLNLTALGGIDNYGGRISAQNGDAIISTANFDNRNGGLYAKGKINVTGNNFDNSGDNDGQIAGQQIDLNLSGALNNRLGIIESDSTLAIKAASLDNQTGQLRALSTSGKTNFQIGGLFDNRNGTLETANADLTLGAGNFLNAGGSLLHVGTGTFDISTPNVINAGGTLVTRGGLTISTDTWNNTGVIQAGRLTVNVNNLSQSASGQLLASDSFTGNGVNWYNEGLIASDGSLNVGLSAHYWGPGRISSQGNLGLSAGQVSLDKVTSSIAGGGNTTINASGALDSIGRLTSAGNLTVNTATINNYGTIGAGNDLTLTTGALVNNNGLITSGGDMRLLASSFTNYYGQVYGLSNVLIGRDPGTGKADLVDNRSGDIYSAQNLTINALTVNNVRDILQFTQQEKSSVVITELDCNLIPIAGCDFRSGGRRNGLWEIAETDRLKVNASSAASSFTSGGDTLINAQVLNNTSSTIAATGNMTINAGTINNTGLQEQEIVTTRTYWNYVTQIFGVIPAAAAFNQKNSPSPSATVEADLSYFISLLGGGIIQQPKTTVKSAGSSYDAVIQAGGNVLLNAAQTINNSVVRPYYAYVAAGHSKTDTGVGSGYSTPIYINSQLPPNLAQQQVNPLALPGFSLPTGQNGLFRLSGQGGSGTQASSGNAPAQNWTFGGASLALTQRDQAVPDVQARTIQLGNVTQVSATDLKLAVDARQGAGIDASASAINVTAPSSTGSFNVPGHTSGAPATTVVGGVTGSNLAGQPAVVGALPASQPPLGTANPSPVPTQITSAVAQAITRVQGLPSNSGQSNPQKYLIETNPVLTDLKQFMSSDYLLSNLGYDPDNSAKRLGDGLYEQRLIQQAVVAKTGQRFIDGQTSDEALFKYLMNNAVASKTELNLSLGVSLTSEQVAALTHDIVWMENAVVNGEQVLVPVLYLASANNRLAANGALIQGNDVTLIAGQDLNNAGTLRASNNLSATASNDLVNSGLVEAGNRLDLLAGNNLVNKAGGIIAGRDVTLTATRGDVINERSVTTHESGTGNISERTDFVNSAARVEAANNLTIKAGQDFNNTGGVLKSGADTTINAGRDVNLVSAEQVINGERGLHHNETVTQYGSTVDAGQSLTVNAGRDITAIASQIDAKRDVSMSAIGDLTLSSAADEQHAYGANKKFVSQEDHVQQVSTTVNAGGNITLSAGKDLDLIASRVSAGDEAYLFAGDNVNMQTADNVDYSYYTKTKKGSFGKKKSTMTETESDVSVSSSVSATNKLVISAGEDFNATGAKLTSDGTLLATAGGDINLNAAEDYASQASASSKKGWTSSKSSSSEITQTRLNSTELVAKNIELKADNDISLTAAALRAEEAVKITAGNDVLIGADQETQTSSQSKSSSKGGVTVTGWLSSTQKSQQGQSTSTQSIGSDISGNSIQIKSGRDTTVEGSTLVADKDIGINAGRNLEITSAENTETSSSKSGSKKIGEIGTSWWQGATGILKTKEADEYTSTRQSGSQIASLGGNISLTAGDHYTQTASQLVAPKGDIDITAKHVDIEAGFDTMESSKTASTSRTAIGGTVSIPLLDALRGIQQMGEAAQKTSDDRMVALAAVNAAMSANQALDAGQALMKDPTTGIKISVNLSDSRSHSESSQSGRNVVGSDVVAGGNVKVVATGDGANSDINVVGSRIEGGGDVSLKADGEINLLSAQNTAHQESTNGNSGWNAGIGFSFGGSQNGFTLDLAANAGRGMADGDDVTQTNTYIKGGNSVKLESGGDTNIKGAVVSADQVKVNVGGDLNIESLQDTSTYTSKQESANVGVSICVPPFCVGASTISGGVASQHMQSDYASVSEQSGIKAGNGGFQVEVAGNTDLKGAVIASTDKAVADGKNTLSTGTLTSSDIKNKAEYDATSVNLSGGYGGDIGLDAKGNASATANPNGPKAPSNGGVSVNTPVVLYAGGSSSSTTHSGISGAAVTITNTVKQQELTGQTAEQAVASINTDVSSDRDGSNKLKPIFDAQEIGVDFEIVGKFVQNVSQYIDSRAREIDQKKGQAEAEKAASNDTTLSETDRIEHLENYQALNQEIKAIGENWGAGGTYRQIATALVAGISGNVAGSGAQFAQNMVVNYVQQQGSAYIGELVKKGLKEGSPEHAALHAILGCAGAAASNQSCSAGALGGSAASVLAGLFADSDPNETAVEREAKRNIITSLVTGIAAMSNPNGAATANNAATANVDNNWLATQQYVQAKKEIDAEPNVLKKLAIAGKWQITSLRQDLLTGSGVLKGFTDGMAGAGLGTLDSAVTLLTDPAQSWEAVKEFAGSDEAQALLGEKVAAAFKSQIDQIGTAVVEGGDDNAENLGRQMGQAVALVVQLMIGGGSSSASSALTLSRMGIDVSVNTVKKIGASVDINAVKTQISKLQGVLRDTDVPVIEPPVVPPKVDVPPTKVPDIPVGTGKTGTVWDSIKSEGPLHPGSVIPQSFEFSLDSGEKIWVDGNATKHIAEYAAYKAENYTPEAVRLASQVQLSSLKAAVEAAANAGLKYREVINVDGWELMFAPAKTADQFPALYHAVYKSR</sequence>
<dbReference type="InterPro" id="IPR010069">
    <property type="entry name" value="CdiA_FHA1_rpt"/>
</dbReference>
<dbReference type="InterPro" id="IPR008619">
    <property type="entry name" value="Filamentous_hemagglutn_rpt"/>
</dbReference>
<accession>A0A423KKP7</accession>
<evidence type="ECO:0000313" key="4">
    <source>
        <dbReference type="Proteomes" id="UP000283627"/>
    </source>
</evidence>
<dbReference type="Pfam" id="PF05594">
    <property type="entry name" value="Fil_haemagg"/>
    <property type="match status" value="26"/>
</dbReference>
<dbReference type="SUPFAM" id="SSF51126">
    <property type="entry name" value="Pectin lyase-like"/>
    <property type="match status" value="1"/>
</dbReference>
<dbReference type="NCBIfam" id="TIGR01731">
    <property type="entry name" value="fil_hemag_20aa"/>
    <property type="match status" value="56"/>
</dbReference>
<evidence type="ECO:0000256" key="1">
    <source>
        <dbReference type="SAM" id="MobiDB-lite"/>
    </source>
</evidence>
<evidence type="ECO:0000313" key="3">
    <source>
        <dbReference type="EMBL" id="RON53980.1"/>
    </source>
</evidence>
<reference evidence="3 4" key="1">
    <citation type="submission" date="2016-10" db="EMBL/GenBank/DDBJ databases">
        <title>Comparative genome analysis of multiple Pseudomonas spp. focuses on biocontrol and plant growth promoting traits.</title>
        <authorList>
            <person name="Tao X.-Y."/>
            <person name="Taylor C.G."/>
        </authorList>
    </citation>
    <scope>NUCLEOTIDE SEQUENCE [LARGE SCALE GENOMIC DNA]</scope>
    <source>
        <strain evidence="3 4">39A2</strain>
    </source>
</reference>
<name>A0A423KKP7_9PSED</name>